<comment type="caution">
    <text evidence="5">The sequence shown here is derived from an EMBL/GenBank/DDBJ whole genome shotgun (WGS) entry which is preliminary data.</text>
</comment>
<dbReference type="EMBL" id="JACCAC010000001">
    <property type="protein sequence ID" value="NYG57006.1"/>
    <property type="molecule type" value="Genomic_DNA"/>
</dbReference>
<dbReference type="SUPFAM" id="SSF46785">
    <property type="entry name" value="Winged helix' DNA-binding domain"/>
    <property type="match status" value="1"/>
</dbReference>
<dbReference type="GO" id="GO:0003677">
    <property type="term" value="F:DNA binding"/>
    <property type="evidence" value="ECO:0007669"/>
    <property type="project" value="UniProtKB-KW"/>
</dbReference>
<dbReference type="InterPro" id="IPR036388">
    <property type="entry name" value="WH-like_DNA-bd_sf"/>
</dbReference>
<dbReference type="Proteomes" id="UP000544110">
    <property type="component" value="Unassembled WGS sequence"/>
</dbReference>
<evidence type="ECO:0000313" key="6">
    <source>
        <dbReference type="Proteomes" id="UP000544110"/>
    </source>
</evidence>
<evidence type="ECO:0000259" key="4">
    <source>
        <dbReference type="PROSITE" id="PS50995"/>
    </source>
</evidence>
<protein>
    <submittedName>
        <fullName evidence="5">DNA-binding MarR family transcriptional regulator</fullName>
    </submittedName>
</protein>
<reference evidence="5 6" key="1">
    <citation type="submission" date="2020-07" db="EMBL/GenBank/DDBJ databases">
        <title>Sequencing the genomes of 1000 actinobacteria strains.</title>
        <authorList>
            <person name="Klenk H.-P."/>
        </authorList>
    </citation>
    <scope>NUCLEOTIDE SEQUENCE [LARGE SCALE GENOMIC DNA]</scope>
    <source>
        <strain evidence="5 6">DSM 24552</strain>
    </source>
</reference>
<dbReference type="Gene3D" id="1.10.10.10">
    <property type="entry name" value="Winged helix-like DNA-binding domain superfamily/Winged helix DNA-binding domain"/>
    <property type="match status" value="1"/>
</dbReference>
<dbReference type="PROSITE" id="PS50995">
    <property type="entry name" value="HTH_MARR_2"/>
    <property type="match status" value="1"/>
</dbReference>
<sequence length="154" mass="16690">MRTEEQEGVDARRAAVSQVEAEVLVLGRRLRRVLHQRAAALGPSLTPVGYLVLGRLVREGPARQVDLVATSGIEKGAVSRLVTQLEAAGLVERRADPDDRRACRVAATAAAEEAFARVDAERRERYLARLDALPIADLEQLAALLGRYNAAVEG</sequence>
<dbReference type="PANTHER" id="PTHR33164">
    <property type="entry name" value="TRANSCRIPTIONAL REGULATOR, MARR FAMILY"/>
    <property type="match status" value="1"/>
</dbReference>
<accession>A0A7Y9RUS0</accession>
<dbReference type="PANTHER" id="PTHR33164:SF57">
    <property type="entry name" value="MARR-FAMILY TRANSCRIPTIONAL REGULATOR"/>
    <property type="match status" value="1"/>
</dbReference>
<proteinExistence type="predicted"/>
<name>A0A7Y9RUS0_9ACTN</name>
<dbReference type="InterPro" id="IPR039422">
    <property type="entry name" value="MarR/SlyA-like"/>
</dbReference>
<dbReference type="InterPro" id="IPR000835">
    <property type="entry name" value="HTH_MarR-typ"/>
</dbReference>
<gene>
    <name evidence="5" type="ORF">BJ989_003310</name>
</gene>
<keyword evidence="2 5" id="KW-0238">DNA-binding</keyword>
<dbReference type="AlphaFoldDB" id="A0A7Y9RUS0"/>
<evidence type="ECO:0000313" key="5">
    <source>
        <dbReference type="EMBL" id="NYG57006.1"/>
    </source>
</evidence>
<evidence type="ECO:0000256" key="1">
    <source>
        <dbReference type="ARBA" id="ARBA00023015"/>
    </source>
</evidence>
<evidence type="ECO:0000256" key="2">
    <source>
        <dbReference type="ARBA" id="ARBA00023125"/>
    </source>
</evidence>
<dbReference type="InterPro" id="IPR023187">
    <property type="entry name" value="Tscrpt_reg_MarR-type_CS"/>
</dbReference>
<dbReference type="InterPro" id="IPR036390">
    <property type="entry name" value="WH_DNA-bd_sf"/>
</dbReference>
<dbReference type="SMART" id="SM00347">
    <property type="entry name" value="HTH_MARR"/>
    <property type="match status" value="1"/>
</dbReference>
<dbReference type="GO" id="GO:0006950">
    <property type="term" value="P:response to stress"/>
    <property type="evidence" value="ECO:0007669"/>
    <property type="project" value="TreeGrafter"/>
</dbReference>
<feature type="domain" description="HTH marR-type" evidence="4">
    <location>
        <begin position="16"/>
        <end position="150"/>
    </location>
</feature>
<dbReference type="GO" id="GO:0003700">
    <property type="term" value="F:DNA-binding transcription factor activity"/>
    <property type="evidence" value="ECO:0007669"/>
    <property type="project" value="InterPro"/>
</dbReference>
<dbReference type="RefSeq" id="WP_179519162.1">
    <property type="nucleotide sequence ID" value="NZ_JACCAC010000001.1"/>
</dbReference>
<dbReference type="PROSITE" id="PS01117">
    <property type="entry name" value="HTH_MARR_1"/>
    <property type="match status" value="1"/>
</dbReference>
<keyword evidence="3" id="KW-0804">Transcription</keyword>
<keyword evidence="1" id="KW-0805">Transcription regulation</keyword>
<dbReference type="Pfam" id="PF12802">
    <property type="entry name" value="MarR_2"/>
    <property type="match status" value="1"/>
</dbReference>
<keyword evidence="6" id="KW-1185">Reference proteome</keyword>
<organism evidence="5 6">
    <name type="scientific">Nocardioides perillae</name>
    <dbReference type="NCBI Taxonomy" id="1119534"/>
    <lineage>
        <taxon>Bacteria</taxon>
        <taxon>Bacillati</taxon>
        <taxon>Actinomycetota</taxon>
        <taxon>Actinomycetes</taxon>
        <taxon>Propionibacteriales</taxon>
        <taxon>Nocardioidaceae</taxon>
        <taxon>Nocardioides</taxon>
    </lineage>
</organism>
<evidence type="ECO:0000256" key="3">
    <source>
        <dbReference type="ARBA" id="ARBA00023163"/>
    </source>
</evidence>